<dbReference type="Proteomes" id="UP000308768">
    <property type="component" value="Unassembled WGS sequence"/>
</dbReference>
<protein>
    <submittedName>
        <fullName evidence="1">Uncharacterized protein</fullName>
    </submittedName>
</protein>
<dbReference type="EMBL" id="NAJN01002450">
    <property type="protein sequence ID" value="TKA52542.1"/>
    <property type="molecule type" value="Genomic_DNA"/>
</dbReference>
<reference evidence="1 2" key="1">
    <citation type="submission" date="2017-03" db="EMBL/GenBank/DDBJ databases">
        <title>Genomes of endolithic fungi from Antarctica.</title>
        <authorList>
            <person name="Coleine C."/>
            <person name="Masonjones S."/>
            <person name="Stajich J.E."/>
        </authorList>
    </citation>
    <scope>NUCLEOTIDE SEQUENCE [LARGE SCALE GENOMIC DNA]</scope>
    <source>
        <strain evidence="1 2">CCFEE 5187</strain>
    </source>
</reference>
<evidence type="ECO:0000313" key="2">
    <source>
        <dbReference type="Proteomes" id="UP000308768"/>
    </source>
</evidence>
<proteinExistence type="predicted"/>
<accession>A0A4U0VTL2</accession>
<organism evidence="1 2">
    <name type="scientific">Cryomyces minteri</name>
    <dbReference type="NCBI Taxonomy" id="331657"/>
    <lineage>
        <taxon>Eukaryota</taxon>
        <taxon>Fungi</taxon>
        <taxon>Dikarya</taxon>
        <taxon>Ascomycota</taxon>
        <taxon>Pezizomycotina</taxon>
        <taxon>Dothideomycetes</taxon>
        <taxon>Dothideomycetes incertae sedis</taxon>
        <taxon>Cryomyces</taxon>
    </lineage>
</organism>
<name>A0A4U0VTL2_9PEZI</name>
<sequence>MTGLSEKVKQTFRERAIYPVQNNSIMSLLAVWNVVTLKFFTRRDADDILYAQMEDLVSSSQFPDPVAEPRHLLLGG</sequence>
<evidence type="ECO:0000313" key="1">
    <source>
        <dbReference type="EMBL" id="TKA52542.1"/>
    </source>
</evidence>
<dbReference type="AlphaFoldDB" id="A0A4U0VTL2"/>
<keyword evidence="2" id="KW-1185">Reference proteome</keyword>
<comment type="caution">
    <text evidence="1">The sequence shown here is derived from an EMBL/GenBank/DDBJ whole genome shotgun (WGS) entry which is preliminary data.</text>
</comment>
<gene>
    <name evidence="1" type="ORF">B0A49_11063</name>
</gene>